<evidence type="ECO:0000259" key="1">
    <source>
        <dbReference type="Pfam" id="PF01609"/>
    </source>
</evidence>
<proteinExistence type="predicted"/>
<dbReference type="GO" id="GO:0004803">
    <property type="term" value="F:transposase activity"/>
    <property type="evidence" value="ECO:0007669"/>
    <property type="project" value="InterPro"/>
</dbReference>
<reference evidence="3" key="1">
    <citation type="submission" date="2017-04" db="EMBL/GenBank/DDBJ databases">
        <title>Genome evolution of the luminous symbionts of deep sea anglerfish.</title>
        <authorList>
            <person name="Hendry T.A."/>
        </authorList>
    </citation>
    <scope>NUCLEOTIDE SEQUENCE [LARGE SCALE GENOMIC DNA]</scope>
</reference>
<organism evidence="2 3">
    <name type="scientific">Candidatus Enterovibrio escicola</name>
    <dbReference type="NCBI Taxonomy" id="1927127"/>
    <lineage>
        <taxon>Bacteria</taxon>
        <taxon>Pseudomonadati</taxon>
        <taxon>Pseudomonadota</taxon>
        <taxon>Gammaproteobacteria</taxon>
        <taxon>Vibrionales</taxon>
        <taxon>Vibrionaceae</taxon>
        <taxon>Enterovibrio</taxon>
    </lineage>
</organism>
<dbReference type="AlphaFoldDB" id="A0A2A5T0B0"/>
<sequence length="210" mass="24647">MVKAIFKLPLRELEGFLNSFFTLMNIPLRSLTYTCISQWSKTVEVKYHFPSQGVVTQVIIDATGLKVYGEGKWKTRKHYKEKRRICRKLHLTVDVSPYEVIAAEISLISVGDNEFLPTWLNQLRLKIQQVSADRAYDTKVCHPVLKKKGRTPSISPRSNAEYWEKRHPKKEAVKALKEDRSYNKPSLTYDLHKHLLIKPSYLDAWFPWWK</sequence>
<feature type="domain" description="Transposase IS4-like" evidence="1">
    <location>
        <begin position="58"/>
        <end position="176"/>
    </location>
</feature>
<accession>A0A2A5T0B0</accession>
<gene>
    <name evidence="2" type="ORF">BTN49_2856</name>
</gene>
<dbReference type="NCBIfam" id="NF033579">
    <property type="entry name" value="transpos_IS5_2"/>
    <property type="match status" value="1"/>
</dbReference>
<dbReference type="InterPro" id="IPR002559">
    <property type="entry name" value="Transposase_11"/>
</dbReference>
<dbReference type="GO" id="GO:0003677">
    <property type="term" value="F:DNA binding"/>
    <property type="evidence" value="ECO:0007669"/>
    <property type="project" value="InterPro"/>
</dbReference>
<dbReference type="InterPro" id="IPR053172">
    <property type="entry name" value="Tn903_transposase"/>
</dbReference>
<comment type="caution">
    <text evidence="2">The sequence shown here is derived from an EMBL/GenBank/DDBJ whole genome shotgun (WGS) entry which is preliminary data.</text>
</comment>
<dbReference type="InterPro" id="IPR053520">
    <property type="entry name" value="Transposase_Tn903"/>
</dbReference>
<dbReference type="PANTHER" id="PTHR34631:SF3">
    <property type="entry name" value="ISSOD12 TRANSPOSASE TNPA_ISSOD12"/>
    <property type="match status" value="1"/>
</dbReference>
<dbReference type="GO" id="GO:0006313">
    <property type="term" value="P:DNA transposition"/>
    <property type="evidence" value="ECO:0007669"/>
    <property type="project" value="InterPro"/>
</dbReference>
<dbReference type="PANTHER" id="PTHR34631">
    <property type="match status" value="1"/>
</dbReference>
<evidence type="ECO:0000313" key="2">
    <source>
        <dbReference type="EMBL" id="PCS21607.1"/>
    </source>
</evidence>
<name>A0A2A5T0B0_9GAMM</name>
<dbReference type="Proteomes" id="UP000219020">
    <property type="component" value="Unassembled WGS sequence"/>
</dbReference>
<dbReference type="EMBL" id="NBYY01000033">
    <property type="protein sequence ID" value="PCS21607.1"/>
    <property type="molecule type" value="Genomic_DNA"/>
</dbReference>
<protein>
    <recommendedName>
        <fullName evidence="1">Transposase IS4-like domain-containing protein</fullName>
    </recommendedName>
</protein>
<keyword evidence="3" id="KW-1185">Reference proteome</keyword>
<evidence type="ECO:0000313" key="3">
    <source>
        <dbReference type="Proteomes" id="UP000219020"/>
    </source>
</evidence>
<dbReference type="Pfam" id="PF01609">
    <property type="entry name" value="DDE_Tnp_1"/>
    <property type="match status" value="1"/>
</dbReference>